<keyword evidence="6" id="KW-1185">Reference proteome</keyword>
<dbReference type="InterPro" id="IPR001680">
    <property type="entry name" value="WD40_rpt"/>
</dbReference>
<feature type="repeat" description="WD" evidence="3">
    <location>
        <begin position="490"/>
        <end position="517"/>
    </location>
</feature>
<dbReference type="PROSITE" id="PS00678">
    <property type="entry name" value="WD_REPEATS_1"/>
    <property type="match status" value="1"/>
</dbReference>
<evidence type="ECO:0000313" key="6">
    <source>
        <dbReference type="Proteomes" id="UP000245802"/>
    </source>
</evidence>
<dbReference type="Pfam" id="PF00400">
    <property type="entry name" value="WD40"/>
    <property type="match status" value="2"/>
</dbReference>
<dbReference type="Proteomes" id="UP000245802">
    <property type="component" value="Chromosome"/>
</dbReference>
<dbReference type="PROSITE" id="PS50294">
    <property type="entry name" value="WD_REPEATS_REGION"/>
    <property type="match status" value="2"/>
</dbReference>
<dbReference type="RefSeq" id="WP_010034845.1">
    <property type="nucleotide sequence ID" value="NZ_CP025958.1"/>
</dbReference>
<feature type="region of interest" description="Disordered" evidence="4">
    <location>
        <begin position="535"/>
        <end position="571"/>
    </location>
</feature>
<dbReference type="PROSITE" id="PS50082">
    <property type="entry name" value="WD_REPEATS_2"/>
    <property type="match status" value="2"/>
</dbReference>
<dbReference type="SMART" id="SM00320">
    <property type="entry name" value="WD40"/>
    <property type="match status" value="5"/>
</dbReference>
<dbReference type="EMBL" id="CP025958">
    <property type="protein sequence ID" value="AWM36718.1"/>
    <property type="molecule type" value="Genomic_DNA"/>
</dbReference>
<dbReference type="Gene3D" id="2.130.10.10">
    <property type="entry name" value="YVTN repeat-like/Quinoprotein amine dehydrogenase"/>
    <property type="match status" value="4"/>
</dbReference>
<dbReference type="InterPro" id="IPR019775">
    <property type="entry name" value="WD40_repeat_CS"/>
</dbReference>
<name>A0A2Z3GTX5_9BACT</name>
<dbReference type="AlphaFoldDB" id="A0A2Z3GTX5"/>
<gene>
    <name evidence="5" type="ORF">C1280_06575</name>
</gene>
<evidence type="ECO:0000256" key="2">
    <source>
        <dbReference type="ARBA" id="ARBA00022737"/>
    </source>
</evidence>
<dbReference type="InterPro" id="IPR011047">
    <property type="entry name" value="Quinoprotein_ADH-like_sf"/>
</dbReference>
<dbReference type="OrthoDB" id="230341at2"/>
<accession>A0A2Z3GTX5</accession>
<feature type="repeat" description="WD" evidence="3">
    <location>
        <begin position="114"/>
        <end position="148"/>
    </location>
</feature>
<dbReference type="PANTHER" id="PTHR22847">
    <property type="entry name" value="WD40 REPEAT PROTEIN"/>
    <property type="match status" value="1"/>
</dbReference>
<evidence type="ECO:0000256" key="1">
    <source>
        <dbReference type="ARBA" id="ARBA00022574"/>
    </source>
</evidence>
<evidence type="ECO:0000256" key="3">
    <source>
        <dbReference type="PROSITE-ProRule" id="PRU00221"/>
    </source>
</evidence>
<reference evidence="5 6" key="1">
    <citation type="submission" date="2018-01" db="EMBL/GenBank/DDBJ databases">
        <title>G. obscuriglobus.</title>
        <authorList>
            <person name="Franke J."/>
            <person name="Blomberg W."/>
            <person name="Selmecki A."/>
        </authorList>
    </citation>
    <scope>NUCLEOTIDE SEQUENCE [LARGE SCALE GENOMIC DNA]</scope>
    <source>
        <strain evidence="5 6">DSM 5831</strain>
    </source>
</reference>
<evidence type="ECO:0008006" key="7">
    <source>
        <dbReference type="Google" id="ProtNLM"/>
    </source>
</evidence>
<sequence>MFELWAWEIGPDGPQLRWKQKPRGIAYRSLAFAPDGRTVACGGDDEHAIHLLAAATGETTGTLDGRGHKLIYSHDGRSLASWDRARTSEVCVWDVAAAEKRRVFSCGRDRAAWVTSFAFSADDRTVVTAGRDRTIRLWGLATGRPRVLTDAASNNPFVAFEADGGVLIEAGDRRVRFWDPATGTAARPTVEAPDMTLNLIFDACRVSADGRRIASATPTTIGVWDLRTGRAIGPTGAPPGYVASVAFAPDAQTLGLTASAGEFLFVTQLYDARTGRHRGEFQTSREGQGVVGMSAPIAVAAKGEIVAAGARARLAREFAITGLCFSWRPGEQAPAVETVVAGTGVGGSTGLLPSPALSRDGRLLATNRAGGVVVVDRTSGSTVATIKIGPVTQLVFSPDGGSMACWEPGAESTTVSVWDTRTGTRRGRWTVDAGRHAPVAPLALSPGGTRLAIGSPVFSPGNDTGSVRVWSVATGERVWEASLPTNPACAVEFSGDGRAVATGGADGVVRVWEAQSGLERFHRAGGRCWCSRSPRTASGWRPGVPTPRPSFGTYGLTGRRRTPRPGRIGTL</sequence>
<dbReference type="InterPro" id="IPR015943">
    <property type="entry name" value="WD40/YVTN_repeat-like_dom_sf"/>
</dbReference>
<dbReference type="PANTHER" id="PTHR22847:SF637">
    <property type="entry name" value="WD REPEAT DOMAIN 5B"/>
    <property type="match status" value="1"/>
</dbReference>
<evidence type="ECO:0000313" key="5">
    <source>
        <dbReference type="EMBL" id="AWM36718.1"/>
    </source>
</evidence>
<keyword evidence="1 3" id="KW-0853">WD repeat</keyword>
<dbReference type="SUPFAM" id="SSF50998">
    <property type="entry name" value="Quinoprotein alcohol dehydrogenase-like"/>
    <property type="match status" value="2"/>
</dbReference>
<proteinExistence type="predicted"/>
<organism evidence="5 6">
    <name type="scientific">Gemmata obscuriglobus</name>
    <dbReference type="NCBI Taxonomy" id="114"/>
    <lineage>
        <taxon>Bacteria</taxon>
        <taxon>Pseudomonadati</taxon>
        <taxon>Planctomycetota</taxon>
        <taxon>Planctomycetia</taxon>
        <taxon>Gemmatales</taxon>
        <taxon>Gemmataceae</taxon>
        <taxon>Gemmata</taxon>
    </lineage>
</organism>
<dbReference type="KEGG" id="gog:C1280_06575"/>
<evidence type="ECO:0000256" key="4">
    <source>
        <dbReference type="SAM" id="MobiDB-lite"/>
    </source>
</evidence>
<protein>
    <recommendedName>
        <fullName evidence="7">WD40 repeat domain-containing protein</fullName>
    </recommendedName>
</protein>
<keyword evidence="2" id="KW-0677">Repeat</keyword>